<dbReference type="AlphaFoldDB" id="A0A1G1WP24"/>
<dbReference type="EMBL" id="MHCZ01000045">
    <property type="protein sequence ID" value="OGY28947.1"/>
    <property type="molecule type" value="Genomic_DNA"/>
</dbReference>
<dbReference type="InterPro" id="IPR051910">
    <property type="entry name" value="ComF/GntX_DNA_util-trans"/>
</dbReference>
<sequence length="229" mass="26149">MFETLLNLAFPKFCLNCGKLGSYLCQDCLKLAVRREKQFCSECGRAAISGLTHPTCLRRNSLDGLICLFEYKDPMRKVLHTIKYRFSFKLAEDLKTLFDKVDLPGHLNGYTLVPLPLAQSRANWRGFNQAEVLEKVIFSKHELTMGKEQFLERTKFNRQQTGLSLKEREKNLQGVFQVKKGQDPAGERLLLFDDVWTSGTTLREAARVLKKAGADKVWGMCLATSHRVN</sequence>
<name>A0A1G1WP24_9BACT</name>
<evidence type="ECO:0008006" key="6">
    <source>
        <dbReference type="Google" id="ProtNLM"/>
    </source>
</evidence>
<reference evidence="4 5" key="1">
    <citation type="journal article" date="2016" name="Nat. Commun.">
        <title>Thousands of microbial genomes shed light on interconnected biogeochemical processes in an aquifer system.</title>
        <authorList>
            <person name="Anantharaman K."/>
            <person name="Brown C.T."/>
            <person name="Hug L.A."/>
            <person name="Sharon I."/>
            <person name="Castelle C.J."/>
            <person name="Probst A.J."/>
            <person name="Thomas B.C."/>
            <person name="Singh A."/>
            <person name="Wilkins M.J."/>
            <person name="Karaoz U."/>
            <person name="Brodie E.L."/>
            <person name="Williams K.H."/>
            <person name="Hubbard S.S."/>
            <person name="Banfield J.F."/>
        </authorList>
    </citation>
    <scope>NUCLEOTIDE SEQUENCE [LARGE SCALE GENOMIC DNA]</scope>
</reference>
<organism evidence="4 5">
    <name type="scientific">Candidatus Woykebacteria bacterium RIFCSPHIGHO2_12_FULL_45_10</name>
    <dbReference type="NCBI Taxonomy" id="1802603"/>
    <lineage>
        <taxon>Bacteria</taxon>
        <taxon>Candidatus Woykeibacteriota</taxon>
    </lineage>
</organism>
<proteinExistence type="inferred from homology"/>
<dbReference type="InterPro" id="IPR044005">
    <property type="entry name" value="DZR_2"/>
</dbReference>
<gene>
    <name evidence="4" type="ORF">A3F35_02395</name>
</gene>
<dbReference type="Pfam" id="PF00156">
    <property type="entry name" value="Pribosyltran"/>
    <property type="match status" value="1"/>
</dbReference>
<feature type="domain" description="Phosphoribosyltransferase" evidence="2">
    <location>
        <begin position="171"/>
        <end position="221"/>
    </location>
</feature>
<dbReference type="Pfam" id="PF18912">
    <property type="entry name" value="DZR_2"/>
    <property type="match status" value="1"/>
</dbReference>
<dbReference type="CDD" id="cd06223">
    <property type="entry name" value="PRTases_typeI"/>
    <property type="match status" value="1"/>
</dbReference>
<dbReference type="InterPro" id="IPR029057">
    <property type="entry name" value="PRTase-like"/>
</dbReference>
<dbReference type="InterPro" id="IPR000836">
    <property type="entry name" value="PRTase_dom"/>
</dbReference>
<dbReference type="Gene3D" id="3.40.50.2020">
    <property type="match status" value="1"/>
</dbReference>
<feature type="domain" description="Double zinc ribbon" evidence="3">
    <location>
        <begin position="5"/>
        <end position="56"/>
    </location>
</feature>
<dbReference type="PANTHER" id="PTHR47505:SF1">
    <property type="entry name" value="DNA UTILIZATION PROTEIN YHGH"/>
    <property type="match status" value="1"/>
</dbReference>
<protein>
    <recommendedName>
        <fullName evidence="6">Phosphoribosyltransferase domain-containing protein</fullName>
    </recommendedName>
</protein>
<dbReference type="PANTHER" id="PTHR47505">
    <property type="entry name" value="DNA UTILIZATION PROTEIN YHGH"/>
    <property type="match status" value="1"/>
</dbReference>
<dbReference type="Proteomes" id="UP000178068">
    <property type="component" value="Unassembled WGS sequence"/>
</dbReference>
<evidence type="ECO:0000313" key="4">
    <source>
        <dbReference type="EMBL" id="OGY28947.1"/>
    </source>
</evidence>
<accession>A0A1G1WP24</accession>
<dbReference type="STRING" id="1802603.A3F35_02395"/>
<evidence type="ECO:0000259" key="3">
    <source>
        <dbReference type="Pfam" id="PF18912"/>
    </source>
</evidence>
<evidence type="ECO:0000313" key="5">
    <source>
        <dbReference type="Proteomes" id="UP000178068"/>
    </source>
</evidence>
<evidence type="ECO:0000256" key="1">
    <source>
        <dbReference type="ARBA" id="ARBA00008007"/>
    </source>
</evidence>
<dbReference type="SUPFAM" id="SSF53271">
    <property type="entry name" value="PRTase-like"/>
    <property type="match status" value="1"/>
</dbReference>
<evidence type="ECO:0000259" key="2">
    <source>
        <dbReference type="Pfam" id="PF00156"/>
    </source>
</evidence>
<comment type="caution">
    <text evidence="4">The sequence shown here is derived from an EMBL/GenBank/DDBJ whole genome shotgun (WGS) entry which is preliminary data.</text>
</comment>
<comment type="similarity">
    <text evidence="1">Belongs to the ComF/GntX family.</text>
</comment>